<evidence type="ECO:0000256" key="1">
    <source>
        <dbReference type="SAM" id="MobiDB-lite"/>
    </source>
</evidence>
<keyword evidence="5" id="KW-1185">Reference proteome</keyword>
<dbReference type="PANTHER" id="PTHR47764:SF12">
    <property type="entry name" value="ULP1 PROTEASE FAMILY, CARBOXY-TERMINAL DOMAIN PROTEIN"/>
    <property type="match status" value="1"/>
</dbReference>
<keyword evidence="2" id="KW-1133">Transmembrane helix</keyword>
<accession>A0AAV8TPP9</accession>
<dbReference type="Proteomes" id="UP001159364">
    <property type="component" value="Linkage Group LG04"/>
</dbReference>
<feature type="transmembrane region" description="Helical" evidence="2">
    <location>
        <begin position="287"/>
        <end position="309"/>
    </location>
</feature>
<feature type="region of interest" description="Disordered" evidence="1">
    <location>
        <begin position="31"/>
        <end position="54"/>
    </location>
</feature>
<gene>
    <name evidence="4" type="ORF">K2173_023871</name>
</gene>
<proteinExistence type="predicted"/>
<organism evidence="4 5">
    <name type="scientific">Erythroxylum novogranatense</name>
    <dbReference type="NCBI Taxonomy" id="1862640"/>
    <lineage>
        <taxon>Eukaryota</taxon>
        <taxon>Viridiplantae</taxon>
        <taxon>Streptophyta</taxon>
        <taxon>Embryophyta</taxon>
        <taxon>Tracheophyta</taxon>
        <taxon>Spermatophyta</taxon>
        <taxon>Magnoliopsida</taxon>
        <taxon>eudicotyledons</taxon>
        <taxon>Gunneridae</taxon>
        <taxon>Pentapetalae</taxon>
        <taxon>rosids</taxon>
        <taxon>fabids</taxon>
        <taxon>Malpighiales</taxon>
        <taxon>Erythroxylaceae</taxon>
        <taxon>Erythroxylum</taxon>
    </lineage>
</organism>
<evidence type="ECO:0000256" key="2">
    <source>
        <dbReference type="SAM" id="Phobius"/>
    </source>
</evidence>
<sequence>MKRQPCAVTSPKNRFSVFEFGEEDERVERTSGNLLGRLGQSRRRKHSRSSPSTKYKSLACLTGTLKEKNRKGTVDVGNAPVEINIDGGSKFQSDSICNKLVDIDGDSRGNGIIHPTRSLIKSSPFEEDAVGVGISQADTLVLSNSSYFKSEQVGKISEDDGQIKLNLLTSVSTALVNKVNSQQKVVKHGSLRLELDPLIKEVFIFPDFFLFGDLYCTESRLIFSESCIRVEASTVNGTKGKFNARWPIIDIIKVESQWCRRVETAIVNLHLKSKVSQGVGYENETSAPALCLLILFVNSGVILLHLAVWKQCQIMP</sequence>
<comment type="caution">
    <text evidence="4">The sequence shown here is derived from an EMBL/GenBank/DDBJ whole genome shotgun (WGS) entry which is preliminary data.</text>
</comment>
<dbReference type="InterPro" id="IPR057375">
    <property type="entry name" value="ULP2A/B_PH"/>
</dbReference>
<dbReference type="EMBL" id="JAIWQS010000004">
    <property type="protein sequence ID" value="KAJ8768876.1"/>
    <property type="molecule type" value="Genomic_DNA"/>
</dbReference>
<dbReference type="AlphaFoldDB" id="A0AAV8TPP9"/>
<evidence type="ECO:0000259" key="3">
    <source>
        <dbReference type="Pfam" id="PF25352"/>
    </source>
</evidence>
<keyword evidence="2" id="KW-0812">Transmembrane</keyword>
<name>A0AAV8TPP9_9ROSI</name>
<dbReference type="Pfam" id="PF25352">
    <property type="entry name" value="PH_ULP"/>
    <property type="match status" value="1"/>
</dbReference>
<evidence type="ECO:0000313" key="4">
    <source>
        <dbReference type="EMBL" id="KAJ8768876.1"/>
    </source>
</evidence>
<protein>
    <recommendedName>
        <fullName evidence="3">Probable ubiquitin-like-specific protease 2A/B PH domain-containing protein</fullName>
    </recommendedName>
</protein>
<dbReference type="PANTHER" id="PTHR47764">
    <property type="entry name" value="UBIQUITIN-LIKE-SPECIFIC PROTEASE 2B-RELATED"/>
    <property type="match status" value="1"/>
</dbReference>
<reference evidence="4 5" key="1">
    <citation type="submission" date="2021-09" db="EMBL/GenBank/DDBJ databases">
        <title>Genomic insights and catalytic innovation underlie evolution of tropane alkaloids biosynthesis.</title>
        <authorList>
            <person name="Wang Y.-J."/>
            <person name="Tian T."/>
            <person name="Huang J.-P."/>
            <person name="Huang S.-X."/>
        </authorList>
    </citation>
    <scope>NUCLEOTIDE SEQUENCE [LARGE SCALE GENOMIC DNA]</scope>
    <source>
        <strain evidence="4">KIB-2018</strain>
        <tissue evidence="4">Leaf</tissue>
    </source>
</reference>
<evidence type="ECO:0000313" key="5">
    <source>
        <dbReference type="Proteomes" id="UP001159364"/>
    </source>
</evidence>
<keyword evidence="2" id="KW-0472">Membrane</keyword>
<feature type="domain" description="Probable ubiquitin-like-specific protease 2A/B PH" evidence="3">
    <location>
        <begin position="201"/>
        <end position="287"/>
    </location>
</feature>